<dbReference type="PROSITE" id="PS51832">
    <property type="entry name" value="HD_GYP"/>
    <property type="match status" value="1"/>
</dbReference>
<dbReference type="Pfam" id="PF08448">
    <property type="entry name" value="PAS_4"/>
    <property type="match status" value="1"/>
</dbReference>
<dbReference type="InterPro" id="IPR013656">
    <property type="entry name" value="PAS_4"/>
</dbReference>
<dbReference type="InterPro" id="IPR000014">
    <property type="entry name" value="PAS"/>
</dbReference>
<dbReference type="SUPFAM" id="SSF109604">
    <property type="entry name" value="HD-domain/PDEase-like"/>
    <property type="match status" value="1"/>
</dbReference>
<keyword evidence="6" id="KW-1185">Reference proteome</keyword>
<evidence type="ECO:0000259" key="4">
    <source>
        <dbReference type="PROSITE" id="PS51832"/>
    </source>
</evidence>
<dbReference type="InterPro" id="IPR035965">
    <property type="entry name" value="PAS-like_dom_sf"/>
</dbReference>
<feature type="domain" description="Response regulatory" evidence="2">
    <location>
        <begin position="6"/>
        <end position="122"/>
    </location>
</feature>
<dbReference type="Gene3D" id="3.30.450.20">
    <property type="entry name" value="PAS domain"/>
    <property type="match status" value="1"/>
</dbReference>
<keyword evidence="1" id="KW-0597">Phosphoprotein</keyword>
<dbReference type="SMART" id="SM00091">
    <property type="entry name" value="PAS"/>
    <property type="match status" value="1"/>
</dbReference>
<dbReference type="RefSeq" id="WP_012543926.1">
    <property type="nucleotide sequence ID" value="NC_011295.1"/>
</dbReference>
<dbReference type="EMBL" id="CP001145">
    <property type="protein sequence ID" value="ACI17274.1"/>
    <property type="molecule type" value="Genomic_DNA"/>
</dbReference>
<reference evidence="5 6" key="2">
    <citation type="journal article" date="2014" name="Genome Announc.">
        <title>Complete Genome Sequence of Coprothermobacter proteolyticus DSM 5265.</title>
        <authorList>
            <person name="Alexiev A."/>
            <person name="Coil D.A."/>
            <person name="Badger J.H."/>
            <person name="Enticknap J."/>
            <person name="Ward N."/>
            <person name="Robb F.T."/>
            <person name="Eisen J.A."/>
        </authorList>
    </citation>
    <scope>NUCLEOTIDE SEQUENCE [LARGE SCALE GENOMIC DNA]</scope>
    <source>
        <strain evidence="6">ATCC 35245 / DSM 5265 / OCM 4 / BT</strain>
    </source>
</reference>
<dbReference type="SMART" id="SM00471">
    <property type="entry name" value="HDc"/>
    <property type="match status" value="1"/>
</dbReference>
<name>B5Y6K7_COPPD</name>
<dbReference type="InterPro" id="IPR037522">
    <property type="entry name" value="HD_GYP_dom"/>
</dbReference>
<evidence type="ECO:0000313" key="6">
    <source>
        <dbReference type="Proteomes" id="UP000001732"/>
    </source>
</evidence>
<dbReference type="SUPFAM" id="SSF52172">
    <property type="entry name" value="CheY-like"/>
    <property type="match status" value="1"/>
</dbReference>
<dbReference type="OrthoDB" id="9769359at2"/>
<dbReference type="SUPFAM" id="SSF55785">
    <property type="entry name" value="PYP-like sensor domain (PAS domain)"/>
    <property type="match status" value="1"/>
</dbReference>
<dbReference type="STRING" id="309798.COPRO5265_0032"/>
<dbReference type="PANTHER" id="PTHR45228:SF4">
    <property type="entry name" value="LIPOPROTEIN"/>
    <property type="match status" value="1"/>
</dbReference>
<dbReference type="PROSITE" id="PS50112">
    <property type="entry name" value="PAS"/>
    <property type="match status" value="1"/>
</dbReference>
<evidence type="ECO:0000313" key="5">
    <source>
        <dbReference type="EMBL" id="ACI17274.1"/>
    </source>
</evidence>
<dbReference type="InterPro" id="IPR001789">
    <property type="entry name" value="Sig_transdc_resp-reg_receiver"/>
</dbReference>
<reference evidence="6" key="1">
    <citation type="submission" date="2008-08" db="EMBL/GenBank/DDBJ databases">
        <title>The complete genome sequence of Coprothermobacter proteolyticus strain ATCC 5245 / DSM 5265 / BT.</title>
        <authorList>
            <person name="Dodson R.J."/>
            <person name="Durkin A.S."/>
            <person name="Wu M."/>
            <person name="Eisen J."/>
            <person name="Sutton G."/>
        </authorList>
    </citation>
    <scope>NUCLEOTIDE SEQUENCE [LARGE SCALE GENOMIC DNA]</scope>
    <source>
        <strain evidence="6">ATCC 35245 / DSM 5265 / OCM 4 / BT</strain>
    </source>
</reference>
<evidence type="ECO:0000259" key="2">
    <source>
        <dbReference type="PROSITE" id="PS50110"/>
    </source>
</evidence>
<dbReference type="eggNOG" id="COG2206">
    <property type="taxonomic scope" value="Bacteria"/>
</dbReference>
<dbReference type="Pfam" id="PF00072">
    <property type="entry name" value="Response_reg"/>
    <property type="match status" value="1"/>
</dbReference>
<dbReference type="AlphaFoldDB" id="B5Y6K7"/>
<dbReference type="eggNOG" id="COG2204">
    <property type="taxonomic scope" value="Bacteria"/>
</dbReference>
<dbReference type="NCBIfam" id="TIGR00229">
    <property type="entry name" value="sensory_box"/>
    <property type="match status" value="1"/>
</dbReference>
<dbReference type="Pfam" id="PF13487">
    <property type="entry name" value="HD_5"/>
    <property type="match status" value="1"/>
</dbReference>
<organism evidence="5 6">
    <name type="scientific">Coprothermobacter proteolyticus (strain ATCC 35245 / DSM 5265 / OCM 4 / BT)</name>
    <dbReference type="NCBI Taxonomy" id="309798"/>
    <lineage>
        <taxon>Bacteria</taxon>
        <taxon>Pseudomonadati</taxon>
        <taxon>Coprothermobacterota</taxon>
        <taxon>Coprothermobacteria</taxon>
        <taxon>Coprothermobacterales</taxon>
        <taxon>Coprothermobacteraceae</taxon>
        <taxon>Coprothermobacter</taxon>
    </lineage>
</organism>
<proteinExistence type="predicted"/>
<dbReference type="CDD" id="cd00077">
    <property type="entry name" value="HDc"/>
    <property type="match status" value="1"/>
</dbReference>
<dbReference type="InterPro" id="IPR052020">
    <property type="entry name" value="Cyclic_di-GMP/3'3'-cGAMP_PDE"/>
</dbReference>
<evidence type="ECO:0000256" key="1">
    <source>
        <dbReference type="PROSITE-ProRule" id="PRU00169"/>
    </source>
</evidence>
<dbReference type="KEGG" id="cpo:COPRO5265_0032"/>
<dbReference type="PANTHER" id="PTHR45228">
    <property type="entry name" value="CYCLIC DI-GMP PHOSPHODIESTERASE TM_0186-RELATED"/>
    <property type="match status" value="1"/>
</dbReference>
<feature type="modified residue" description="4-aspartylphosphate" evidence="1">
    <location>
        <position position="57"/>
    </location>
</feature>
<dbReference type="CDD" id="cd00156">
    <property type="entry name" value="REC"/>
    <property type="match status" value="1"/>
</dbReference>
<dbReference type="Proteomes" id="UP000001732">
    <property type="component" value="Chromosome"/>
</dbReference>
<dbReference type="GO" id="GO:0000160">
    <property type="term" value="P:phosphorelay signal transduction system"/>
    <property type="evidence" value="ECO:0007669"/>
    <property type="project" value="InterPro"/>
</dbReference>
<dbReference type="Gene3D" id="3.40.50.2300">
    <property type="match status" value="1"/>
</dbReference>
<evidence type="ECO:0000259" key="3">
    <source>
        <dbReference type="PROSITE" id="PS50112"/>
    </source>
</evidence>
<feature type="domain" description="HD-GYP" evidence="4">
    <location>
        <begin position="259"/>
        <end position="453"/>
    </location>
</feature>
<feature type="domain" description="PAS" evidence="3">
    <location>
        <begin position="140"/>
        <end position="211"/>
    </location>
</feature>
<dbReference type="PROSITE" id="PS50110">
    <property type="entry name" value="RESPONSE_REGULATORY"/>
    <property type="match status" value="1"/>
</dbReference>
<dbReference type="SMART" id="SM00448">
    <property type="entry name" value="REC"/>
    <property type="match status" value="1"/>
</dbReference>
<accession>B5Y6K7</accession>
<dbReference type="InterPro" id="IPR011006">
    <property type="entry name" value="CheY-like_superfamily"/>
</dbReference>
<dbReference type="CDD" id="cd00130">
    <property type="entry name" value="PAS"/>
    <property type="match status" value="1"/>
</dbReference>
<gene>
    <name evidence="5" type="ordered locus">COPRO5265_0032</name>
</gene>
<dbReference type="Gene3D" id="1.10.3210.10">
    <property type="entry name" value="Hypothetical protein af1432"/>
    <property type="match status" value="1"/>
</dbReference>
<protein>
    <submittedName>
        <fullName evidence="5">Sensory box protein</fullName>
    </submittedName>
</protein>
<dbReference type="InterPro" id="IPR003607">
    <property type="entry name" value="HD/PDEase_dom"/>
</dbReference>
<sequence length="453" mass="51555">MSIRLRVLFVEDWEDDVLLIVRELRRAGYDVSFRKVDTPEEMRNALSNEEWDIILSDYVMPHFTTAEALNILKETGLDIPFIIVSGAIGEQTAVELMKAGAHDFVMKDSLAKLGPVVQRELRDADTRRERRQAQERLKESEEGYRLLFQSSPNVIAQVDSEGRFLIANMAMIRSLGFSSEKEVIGKTLHDLMPQDVANYRLKMVRKACNEARIQVFEDQRQGRWFQNIFVPIEAPEVGEMTVQIIAMDITEKKKTEEQLERSFVDLAETVSRAMVSRDPYTATHQRNVAELSRLVGKKMGLDENRLKGLYIGGLLHDIGKISIPESLLNKPGQLTEEEWNLVRTHAKRGYEILKDANFPWPVAEMALHHHERLDGSGYPDGLSGDELSLEVRILSACDAAEAMIAYRPYRPAKSIQETIDELESGKGEKYDATVADILLQIIREGKFDFNSCL</sequence>
<dbReference type="HOGENOM" id="CLU_000445_92_10_9"/>